<dbReference type="Proteomes" id="UP001054821">
    <property type="component" value="Chromosome 2"/>
</dbReference>
<accession>A0AAD4WFJ1</accession>
<dbReference type="EMBL" id="JAJFAZ020000002">
    <property type="protein sequence ID" value="KAI5342103.1"/>
    <property type="molecule type" value="Genomic_DNA"/>
</dbReference>
<feature type="region of interest" description="Disordered" evidence="2">
    <location>
        <begin position="309"/>
        <end position="329"/>
    </location>
</feature>
<feature type="compositionally biased region" description="Polar residues" evidence="2">
    <location>
        <begin position="273"/>
        <end position="286"/>
    </location>
</feature>
<dbReference type="SUPFAM" id="SSF53098">
    <property type="entry name" value="Ribonuclease H-like"/>
    <property type="match status" value="1"/>
</dbReference>
<dbReference type="Pfam" id="PF00665">
    <property type="entry name" value="rve"/>
    <property type="match status" value="1"/>
</dbReference>
<keyword evidence="1" id="KW-0378">Hydrolase</keyword>
<dbReference type="GO" id="GO:0003676">
    <property type="term" value="F:nucleic acid binding"/>
    <property type="evidence" value="ECO:0007669"/>
    <property type="project" value="InterPro"/>
</dbReference>
<evidence type="ECO:0000256" key="2">
    <source>
        <dbReference type="SAM" id="MobiDB-lite"/>
    </source>
</evidence>
<feature type="compositionally biased region" description="Low complexity" evidence="2">
    <location>
        <begin position="252"/>
        <end position="272"/>
    </location>
</feature>
<dbReference type="Pfam" id="PF14223">
    <property type="entry name" value="Retrotran_gag_2"/>
    <property type="match status" value="1"/>
</dbReference>
<keyword evidence="5" id="KW-1185">Reference proteome</keyword>
<dbReference type="Pfam" id="PF22936">
    <property type="entry name" value="Pol_BBD"/>
    <property type="match status" value="1"/>
</dbReference>
<dbReference type="InterPro" id="IPR036397">
    <property type="entry name" value="RNaseH_sf"/>
</dbReference>
<dbReference type="PROSITE" id="PS50994">
    <property type="entry name" value="INTEGRASE"/>
    <property type="match status" value="1"/>
</dbReference>
<feature type="domain" description="Integrase catalytic" evidence="3">
    <location>
        <begin position="482"/>
        <end position="586"/>
    </location>
</feature>
<name>A0AAD4WFJ1_PRUDU</name>
<organism evidence="4 5">
    <name type="scientific">Prunus dulcis</name>
    <name type="common">Almond</name>
    <name type="synonym">Amygdalus dulcis</name>
    <dbReference type="NCBI Taxonomy" id="3755"/>
    <lineage>
        <taxon>Eukaryota</taxon>
        <taxon>Viridiplantae</taxon>
        <taxon>Streptophyta</taxon>
        <taxon>Embryophyta</taxon>
        <taxon>Tracheophyta</taxon>
        <taxon>Spermatophyta</taxon>
        <taxon>Magnoliopsida</taxon>
        <taxon>eudicotyledons</taxon>
        <taxon>Gunneridae</taxon>
        <taxon>Pentapetalae</taxon>
        <taxon>rosids</taxon>
        <taxon>fabids</taxon>
        <taxon>Rosales</taxon>
        <taxon>Rosaceae</taxon>
        <taxon>Amygdaloideae</taxon>
        <taxon>Amygdaleae</taxon>
        <taxon>Prunus</taxon>
    </lineage>
</organism>
<dbReference type="PANTHER" id="PTHR42648">
    <property type="entry name" value="TRANSPOSASE, PUTATIVE-RELATED"/>
    <property type="match status" value="1"/>
</dbReference>
<evidence type="ECO:0000256" key="1">
    <source>
        <dbReference type="ARBA" id="ARBA00022670"/>
    </source>
</evidence>
<dbReference type="GO" id="GO:0006508">
    <property type="term" value="P:proteolysis"/>
    <property type="evidence" value="ECO:0007669"/>
    <property type="project" value="UniProtKB-KW"/>
</dbReference>
<reference evidence="4 5" key="1">
    <citation type="journal article" date="2022" name="G3 (Bethesda)">
        <title>Whole-genome sequence and methylome profiling of the almond [Prunus dulcis (Mill.) D.A. Webb] cultivar 'Nonpareil'.</title>
        <authorList>
            <person name="D'Amico-Willman K.M."/>
            <person name="Ouma W.Z."/>
            <person name="Meulia T."/>
            <person name="Sideli G.M."/>
            <person name="Gradziel T.M."/>
            <person name="Fresnedo-Ramirez J."/>
        </authorList>
    </citation>
    <scope>NUCLEOTIDE SEQUENCE [LARGE SCALE GENOMIC DNA]</scope>
    <source>
        <strain evidence="4">Clone GOH B32 T37-40</strain>
    </source>
</reference>
<dbReference type="InterPro" id="IPR012337">
    <property type="entry name" value="RNaseH-like_sf"/>
</dbReference>
<dbReference type="GO" id="GO:0015074">
    <property type="term" value="P:DNA integration"/>
    <property type="evidence" value="ECO:0007669"/>
    <property type="project" value="InterPro"/>
</dbReference>
<dbReference type="InterPro" id="IPR054722">
    <property type="entry name" value="PolX-like_BBD"/>
</dbReference>
<dbReference type="PANTHER" id="PTHR42648:SF22">
    <property type="entry name" value="REVERSE TRANSCRIPTASE TY1_COPIA-TYPE DOMAIN-CONTAINING PROTEIN"/>
    <property type="match status" value="1"/>
</dbReference>
<dbReference type="InterPro" id="IPR025724">
    <property type="entry name" value="GAG-pre-integrase_dom"/>
</dbReference>
<feature type="region of interest" description="Disordered" evidence="2">
    <location>
        <begin position="251"/>
        <end position="286"/>
    </location>
</feature>
<comment type="caution">
    <text evidence="4">The sequence shown here is derived from an EMBL/GenBank/DDBJ whole genome shotgun (WGS) entry which is preliminary data.</text>
</comment>
<evidence type="ECO:0000259" key="3">
    <source>
        <dbReference type="PROSITE" id="PS50994"/>
    </source>
</evidence>
<proteinExistence type="predicted"/>
<dbReference type="InterPro" id="IPR039537">
    <property type="entry name" value="Retrotran_Ty1/copia-like"/>
</dbReference>
<evidence type="ECO:0000313" key="5">
    <source>
        <dbReference type="Proteomes" id="UP001054821"/>
    </source>
</evidence>
<sequence>MKIAGREKHGHLTGDIAQPADTDPTFNKWRASDCQVKSWLFDAMQPTQIKRFIRYDTAKQVWAAIKQTYSDGADEAKIYDLHRRSFIMKQAGASVAKYYSELTEIFQELDQLSPSTMEHPKDIETRRKEVDRLRVYIFLAGLDNNFDQIRGEILRMEPKPELEAAYAHIKRESNRQGTMSEVGVTSEATALATARSRQSRPNNYSVDLTRNRLPMKCTKCGLDNHTIKGCYEIIGYPEGWVHKGRKKDSTRASFASAQSSEETASEPPSGTSGSKALATSGTSCKSSLTCNRSWIIDTGATDHMTSSFTGLHSTKPSSQTHITSANGTTSQVMGEGSLSLTSSLSLDHVLVVPSLNYDLLSVPQIIDSLNCTVCFWPLYCLFQDLLTRTVIGCGTRRGKLYYLDLTEDSSTRLSQTHHVKGDESIRMKKIWLWHRRLGHASFGYLKLLFPDLFSQFAESDFHCETCILAKSHRISYPLRLNKSSLPFMIVHSDVWGPSRVPTISGFKWFMTFIDDCTRMTWVFPLKQKSEVTAKFKLFYQYVATQFDRKITTLRSDNGGEYVNHDLHTFLSQHGIVHQTTCAYTPQ</sequence>
<dbReference type="Gene3D" id="3.30.420.10">
    <property type="entry name" value="Ribonuclease H-like superfamily/Ribonuclease H"/>
    <property type="match status" value="1"/>
</dbReference>
<keyword evidence="1" id="KW-0645">Protease</keyword>
<evidence type="ECO:0000313" key="4">
    <source>
        <dbReference type="EMBL" id="KAI5342103.1"/>
    </source>
</evidence>
<dbReference type="GO" id="GO:0008233">
    <property type="term" value="F:peptidase activity"/>
    <property type="evidence" value="ECO:0007669"/>
    <property type="project" value="UniProtKB-KW"/>
</dbReference>
<gene>
    <name evidence="4" type="ORF">L3X38_009978</name>
</gene>
<dbReference type="AlphaFoldDB" id="A0AAD4WFJ1"/>
<dbReference type="InterPro" id="IPR001584">
    <property type="entry name" value="Integrase_cat-core"/>
</dbReference>
<protein>
    <recommendedName>
        <fullName evidence="3">Integrase catalytic domain-containing protein</fullName>
    </recommendedName>
</protein>
<dbReference type="Pfam" id="PF13976">
    <property type="entry name" value="gag_pre-integrs"/>
    <property type="match status" value="1"/>
</dbReference>